<dbReference type="AlphaFoldDB" id="A0A3E1Y5D3"/>
<gene>
    <name evidence="1" type="ORF">DVR12_19655</name>
</gene>
<dbReference type="Proteomes" id="UP000260644">
    <property type="component" value="Unassembled WGS sequence"/>
</dbReference>
<reference evidence="1 2" key="1">
    <citation type="submission" date="2018-07" db="EMBL/GenBank/DDBJ databases">
        <title>Chitinophaga K2CV101002-2 sp. nov., isolated from a monsoon evergreen broad-leaved forest soil.</title>
        <authorList>
            <person name="Lv Y."/>
        </authorList>
    </citation>
    <scope>NUCLEOTIDE SEQUENCE [LARGE SCALE GENOMIC DNA]</scope>
    <source>
        <strain evidence="1 2">GDMCC 1.1288</strain>
    </source>
</reference>
<accession>A0A3E1Y5D3</accession>
<keyword evidence="2" id="KW-1185">Reference proteome</keyword>
<dbReference type="CDD" id="cd14789">
    <property type="entry name" value="Tiki"/>
    <property type="match status" value="1"/>
</dbReference>
<evidence type="ECO:0008006" key="3">
    <source>
        <dbReference type="Google" id="ProtNLM"/>
    </source>
</evidence>
<organism evidence="1 2">
    <name type="scientific">Chitinophaga silvatica</name>
    <dbReference type="NCBI Taxonomy" id="2282649"/>
    <lineage>
        <taxon>Bacteria</taxon>
        <taxon>Pseudomonadati</taxon>
        <taxon>Bacteroidota</taxon>
        <taxon>Chitinophagia</taxon>
        <taxon>Chitinophagales</taxon>
        <taxon>Chitinophagaceae</taxon>
        <taxon>Chitinophaga</taxon>
    </lineage>
</organism>
<dbReference type="InterPro" id="IPR002816">
    <property type="entry name" value="TraB/PrgY/GumN_fam"/>
</dbReference>
<dbReference type="Pfam" id="PF01963">
    <property type="entry name" value="TraB_PrgY_gumN"/>
    <property type="match status" value="1"/>
</dbReference>
<dbReference type="EMBL" id="QPMM01000011">
    <property type="protein sequence ID" value="RFS19948.1"/>
    <property type="molecule type" value="Genomic_DNA"/>
</dbReference>
<sequence length="291" mass="33101">MFLAIGLCGQSVLPDRPNTLVWEVTSKKKPQYKSYIIGSNHLYGEKLLNSLRGVKDLILKSDLVIAESLPKTNEERQLSFDQKIPYNTLFSNQEIVILDSFLTTHQIANIKALDSAHFPVSRLLYIVFSELTAENNSDLQQLEEAMDNVIVRWAKDANIPLVGLDSGMTMKKDVLSLGMEDIQMAEAIRSFVISPSLLKTDDSLRNIGGRYARMEIDYSFKSKPVYIENESLRYLLVERNKYWMSRLPDYLSNKNCFVVIGIDHLKYKEGLLASLSKLGFNIRPVKLSLSL</sequence>
<evidence type="ECO:0000313" key="2">
    <source>
        <dbReference type="Proteomes" id="UP000260644"/>
    </source>
</evidence>
<proteinExistence type="predicted"/>
<name>A0A3E1Y5D3_9BACT</name>
<evidence type="ECO:0000313" key="1">
    <source>
        <dbReference type="EMBL" id="RFS19948.1"/>
    </source>
</evidence>
<comment type="caution">
    <text evidence="1">The sequence shown here is derived from an EMBL/GenBank/DDBJ whole genome shotgun (WGS) entry which is preliminary data.</text>
</comment>
<protein>
    <recommendedName>
        <fullName evidence="3">TraB/GumN family protein</fullName>
    </recommendedName>
</protein>